<feature type="domain" description="Calponin-homology (CH)" evidence="3">
    <location>
        <begin position="78"/>
        <end position="168"/>
    </location>
</feature>
<protein>
    <recommendedName>
        <fullName evidence="3">Calponin-homology (CH) domain-containing protein</fullName>
    </recommendedName>
</protein>
<dbReference type="STRING" id="2903.R1DCZ2"/>
<dbReference type="Proteomes" id="UP000013827">
    <property type="component" value="Unassembled WGS sequence"/>
</dbReference>
<evidence type="ECO:0000256" key="2">
    <source>
        <dbReference type="ARBA" id="ARBA00023203"/>
    </source>
</evidence>
<dbReference type="PaxDb" id="2903-EOD33328"/>
<dbReference type="AlphaFoldDB" id="A0A0D3KC43"/>
<dbReference type="GO" id="GO:0051639">
    <property type="term" value="P:actin filament network formation"/>
    <property type="evidence" value="ECO:0007669"/>
    <property type="project" value="TreeGrafter"/>
</dbReference>
<dbReference type="GO" id="GO:0005737">
    <property type="term" value="C:cytoplasm"/>
    <property type="evidence" value="ECO:0007669"/>
    <property type="project" value="TreeGrafter"/>
</dbReference>
<dbReference type="SUPFAM" id="SSF47576">
    <property type="entry name" value="Calponin-homology domain, CH-domain"/>
    <property type="match status" value="1"/>
</dbReference>
<dbReference type="GO" id="GO:0051015">
    <property type="term" value="F:actin filament binding"/>
    <property type="evidence" value="ECO:0007669"/>
    <property type="project" value="InterPro"/>
</dbReference>
<dbReference type="eggNOG" id="KOG0046">
    <property type="taxonomic scope" value="Eukaryota"/>
</dbReference>
<dbReference type="KEGG" id="ehx:EMIHUDRAFT_71779"/>
<evidence type="ECO:0000313" key="4">
    <source>
        <dbReference type="EnsemblProtists" id="EOD33328"/>
    </source>
</evidence>
<sequence>MERLQPGSVDWDRVKGTPKNKYEKVANCNYAVKMAKELGLKLTGISGQDIAEGNEKLLLAVWWQLMRKDFMQFLDELDMDQAHVLTWANAQVARRGTDIQLSRFGDPAIKSGVFLLQLMKAVAPKAIKEDDIKPGRSELDRQLNAKLAISTSHKMGARVFCGWQDILE</sequence>
<dbReference type="HOGENOM" id="CLU_015284_1_0_1"/>
<evidence type="ECO:0000313" key="5">
    <source>
        <dbReference type="Proteomes" id="UP000013827"/>
    </source>
</evidence>
<proteinExistence type="predicted"/>
<dbReference type="Gene3D" id="1.10.418.10">
    <property type="entry name" value="Calponin-like domain"/>
    <property type="match status" value="2"/>
</dbReference>
<reference evidence="4" key="2">
    <citation type="submission" date="2024-10" db="UniProtKB">
        <authorList>
            <consortium name="EnsemblProtists"/>
        </authorList>
    </citation>
    <scope>IDENTIFICATION</scope>
</reference>
<evidence type="ECO:0000256" key="1">
    <source>
        <dbReference type="ARBA" id="ARBA00022737"/>
    </source>
</evidence>
<dbReference type="RefSeq" id="XP_005785757.1">
    <property type="nucleotide sequence ID" value="XM_005785700.1"/>
</dbReference>
<dbReference type="GO" id="GO:0051017">
    <property type="term" value="P:actin filament bundle assembly"/>
    <property type="evidence" value="ECO:0007669"/>
    <property type="project" value="InterPro"/>
</dbReference>
<organism evidence="4 5">
    <name type="scientific">Emiliania huxleyi (strain CCMP1516)</name>
    <dbReference type="NCBI Taxonomy" id="280463"/>
    <lineage>
        <taxon>Eukaryota</taxon>
        <taxon>Haptista</taxon>
        <taxon>Haptophyta</taxon>
        <taxon>Prymnesiophyceae</taxon>
        <taxon>Isochrysidales</taxon>
        <taxon>Noelaerhabdaceae</taxon>
        <taxon>Emiliania</taxon>
    </lineage>
</organism>
<dbReference type="PANTHER" id="PTHR19961">
    <property type="entry name" value="FIMBRIN/PLASTIN"/>
    <property type="match status" value="1"/>
</dbReference>
<dbReference type="GO" id="GO:0005884">
    <property type="term" value="C:actin filament"/>
    <property type="evidence" value="ECO:0007669"/>
    <property type="project" value="TreeGrafter"/>
</dbReference>
<dbReference type="InterPro" id="IPR039959">
    <property type="entry name" value="Fimbrin/Plastin"/>
</dbReference>
<dbReference type="PROSITE" id="PS50021">
    <property type="entry name" value="CH"/>
    <property type="match status" value="2"/>
</dbReference>
<dbReference type="InterPro" id="IPR001715">
    <property type="entry name" value="CH_dom"/>
</dbReference>
<dbReference type="EnsemblProtists" id="EOD33328">
    <property type="protein sequence ID" value="EOD33328"/>
    <property type="gene ID" value="EMIHUDRAFT_71779"/>
</dbReference>
<reference evidence="5" key="1">
    <citation type="journal article" date="2013" name="Nature">
        <title>Pan genome of the phytoplankton Emiliania underpins its global distribution.</title>
        <authorList>
            <person name="Read B.A."/>
            <person name="Kegel J."/>
            <person name="Klute M.J."/>
            <person name="Kuo A."/>
            <person name="Lefebvre S.C."/>
            <person name="Maumus F."/>
            <person name="Mayer C."/>
            <person name="Miller J."/>
            <person name="Monier A."/>
            <person name="Salamov A."/>
            <person name="Young J."/>
            <person name="Aguilar M."/>
            <person name="Claverie J.M."/>
            <person name="Frickenhaus S."/>
            <person name="Gonzalez K."/>
            <person name="Herman E.K."/>
            <person name="Lin Y.C."/>
            <person name="Napier J."/>
            <person name="Ogata H."/>
            <person name="Sarno A.F."/>
            <person name="Shmutz J."/>
            <person name="Schroeder D."/>
            <person name="de Vargas C."/>
            <person name="Verret F."/>
            <person name="von Dassow P."/>
            <person name="Valentin K."/>
            <person name="Van de Peer Y."/>
            <person name="Wheeler G."/>
            <person name="Dacks J.B."/>
            <person name="Delwiche C.F."/>
            <person name="Dyhrman S.T."/>
            <person name="Glockner G."/>
            <person name="John U."/>
            <person name="Richards T."/>
            <person name="Worden A.Z."/>
            <person name="Zhang X."/>
            <person name="Grigoriev I.V."/>
            <person name="Allen A.E."/>
            <person name="Bidle K."/>
            <person name="Borodovsky M."/>
            <person name="Bowler C."/>
            <person name="Brownlee C."/>
            <person name="Cock J.M."/>
            <person name="Elias M."/>
            <person name="Gladyshev V.N."/>
            <person name="Groth M."/>
            <person name="Guda C."/>
            <person name="Hadaegh A."/>
            <person name="Iglesias-Rodriguez M.D."/>
            <person name="Jenkins J."/>
            <person name="Jones B.M."/>
            <person name="Lawson T."/>
            <person name="Leese F."/>
            <person name="Lindquist E."/>
            <person name="Lobanov A."/>
            <person name="Lomsadze A."/>
            <person name="Malik S.B."/>
            <person name="Marsh M.E."/>
            <person name="Mackinder L."/>
            <person name="Mock T."/>
            <person name="Mueller-Roeber B."/>
            <person name="Pagarete A."/>
            <person name="Parker M."/>
            <person name="Probert I."/>
            <person name="Quesneville H."/>
            <person name="Raines C."/>
            <person name="Rensing S.A."/>
            <person name="Riano-Pachon D.M."/>
            <person name="Richier S."/>
            <person name="Rokitta S."/>
            <person name="Shiraiwa Y."/>
            <person name="Soanes D.M."/>
            <person name="van der Giezen M."/>
            <person name="Wahlund T.M."/>
            <person name="Williams B."/>
            <person name="Wilson W."/>
            <person name="Wolfe G."/>
            <person name="Wurch L.L."/>
        </authorList>
    </citation>
    <scope>NUCLEOTIDE SEQUENCE</scope>
</reference>
<keyword evidence="2" id="KW-0009">Actin-binding</keyword>
<dbReference type="GeneID" id="17278598"/>
<name>A0A0D3KC43_EMIH1</name>
<keyword evidence="5" id="KW-1185">Reference proteome</keyword>
<accession>A0A0D3KC43</accession>
<dbReference type="Pfam" id="PF00307">
    <property type="entry name" value="CH"/>
    <property type="match status" value="2"/>
</dbReference>
<evidence type="ECO:0000259" key="3">
    <source>
        <dbReference type="PROSITE" id="PS50021"/>
    </source>
</evidence>
<dbReference type="InterPro" id="IPR036872">
    <property type="entry name" value="CH_dom_sf"/>
</dbReference>
<feature type="domain" description="Calponin-homology (CH)" evidence="3">
    <location>
        <begin position="1"/>
        <end position="70"/>
    </location>
</feature>
<keyword evidence="1" id="KW-0677">Repeat</keyword>
<dbReference type="GO" id="GO:0032432">
    <property type="term" value="C:actin filament bundle"/>
    <property type="evidence" value="ECO:0007669"/>
    <property type="project" value="TreeGrafter"/>
</dbReference>
<dbReference type="PANTHER" id="PTHR19961:SF18">
    <property type="entry name" value="FI19014P1"/>
    <property type="match status" value="1"/>
</dbReference>